<evidence type="ECO:0000313" key="2">
    <source>
        <dbReference type="EMBL" id="KAG6414459.1"/>
    </source>
</evidence>
<protein>
    <recommendedName>
        <fullName evidence="4">Senescence-associated protein</fullName>
    </recommendedName>
</protein>
<sequence>MVDPALLRLLLSSIGVPSFPSLSRYFRCSSFSSMSTLLQPFLIQEERVLHSRQSLFDTNSLNSSGPLPLLGDFIFGPLYACLWSSEAVGLVPTSCTVPERSSITLWVVNPNASDGKRVSTGKPESDEQTLVPTIEEAWRRCRRCPSRDPTCPYTPNTTHAPPRTLCLRKNASNSQPMMHGISDSGAQTNDPKHAPLDTFPTDVGRMENVASPWSPNNLPGGSGRGTNIGAMHHLPCVHDEGWRTWRVLGHPTSALGSGIGNGCRGHAPPAMSHVPYWWVNNPTLGELCFTMIGRADIEGSKSNVAMNAWLPQASYPCGNFSDTSSFKFRRSKGSLGHAFTVRIRTGNQNQTSFYPSVLHEISVLVELILGHLRYLLTDVPPQPNSPPDNVFRLDRPTEASLGSKKRGDAPLPIHGISKITLKVVVFHFRLSAPTYPTPLKSFHKVGLESSSTGSSFPADSAKPVPLAVVSLDSRQGHRIPLVRTSSELTVRCPGKAPEGAVPSPSPGRHATTRSRSVSSSSSSPAADGFGTGTPVPSPQSQSFSRSYGSILPTSLAYIVPSTRGCSPWRPDAVMSTTGRGRYSVLRIFKGRRGRTGHHATCGALPAAGPYLRLSRFQDPHRRPLRPGSRPGFCSDRRALLLIGAWLLPRRPGIGRALQRHPFSGLVDLADERFARQYRCGPPPEFPLASPRSGIVHHLSGPDRYAHSNPSQKIKVGRRCTPRGGSRLSASLRLTGQHREHAVAEARTRRALSATIAATAFHEHINCPGFGRRRNPRWSVPRVDRRTGSRRSTSDRDTSPAPIRFPPDNFKHSLTLFLKSFSSFPRGTCSLSVSHPYLALDGIYRPIGAAFPNNPTRRQRLVMRQGPGTTGLSPSPAPLSRGLEPGPSLRTLLQTTIRTAWPPDSQVGLFPVRSPLLRESLVGGDAMRDAQADVPSAKWLRAQLAFKDSMVHGILQFTPSIDNDPSAGSPTETLLRLLLPLNDKDQPGSIPHRRRHGLNRATGARPNTEPTVVRMKRRTLVVSTGKSESDKQMLVPTIEEAWRRCRRCPSRDPTCPYTPNTTHAPPRTLCLRKNASNSQPMMHGISDSGAQTNDPKHAPLDTFPTDVVLTSGGPRYDTLSPGPAPGVGVVCKGFYPPLDGNCTSRRPTRLFRREDLAYDTCPWGPKGPYCGSKGSLGHAFTVRIRTGNQNQTSFYPSVLHEISVLVELILGHLRYLLTDVPPQPNSPPDNVFRPDRPTEASLGSKKRGDAPLPIHGIIGLESSSTGSSFPADSAKPVPLAVVSLDSRQGHRIPLVRTSSELTVRCPGKAPEGAVPSPSPGRHATTRSRRVSSSSSSPAADGFGTGTPVPSPQSQSFSRSYGSILPTSLAYIVPSTRGCSPWRPDAVMSTTGRGRHSVLRIFKGRRGRTGHHATCGALPAAGPYLRLSRFQDPHRRPLRPGSCPGFCSDRRALLLIGAWLLPRRPGIGRALQRHPLSGLVDSADERFARQYRCGPPPEFPLASPRSGIVHHLSGPDRYAHSNPSQKIKVGRRCTPRGGSRLSASLRLTGQHREHAVAEARTRRALSATIAATAFHEHINCPGFGRRRNPRWSVPRVDRRTGSRRSTSDRDTSPAPIRFPPDNFKHSLTLFSKSFSSFPRGTCSLSVSRPYLALDGIYRPIGAAFPNNPTRRQRLVMRQGPGTTGLSPSPAPLSRGLEPGPSLRTLLQTTIRTAWPPDSQVGLFPVRSPLLRESLNDTAARRRKRLSVQPPLVVTRVAEGSHLGQPHAEANGRPISAPRPGARRAGWGATRCVTPRQTCPRPNGFGRNLRSKTRWFTGFCNSHQVSHFATFFIDARAEISVAESRYDICIDNDPSAGSPTETLLRLLLPLNDKACFEHSNFFKVTAPEARPGQLRPGAHRRQKGRDDRCTPINQNACLWSSEAVSPVPTSCTVPERSSITLRVVNQNAGDGERSATRNMRDWAHPMPPPQVVVRTGKPKSDEQTLIPTIEEAWRRRRRCPSRDPTCPYTPNTTHAPPRTLCLRKYDSTSQPTMHGIYSSAAQTNDPKHASLDTFSTHMGKTNLSHDGLNPAHVPYWWVNNPTLGEFCFTMIGRADIEGSKSNVAMNAWLPQASYPCGNFSDTSSFKFRRSKGSFGHAFTVRIRTGNQNQTSFHPSVLHEISVLVELNLGHLRYLLTDVPPQPNSPPDNVFRPDRPTEASLGSKKRGDAPLPIHGISKITLKVVVFHFRLSAPTYPTPLKSFHKVGLESSSTGSSFPADSAKPVPLAVVSLDSRQGQWESR</sequence>
<reference evidence="2" key="1">
    <citation type="submission" date="2018-01" db="EMBL/GenBank/DDBJ databases">
        <authorList>
            <person name="Mao J.F."/>
        </authorList>
    </citation>
    <scope>NUCLEOTIDE SEQUENCE</scope>
    <source>
        <strain evidence="2">Huo1</strain>
        <tissue evidence="2">Leaf</tissue>
    </source>
</reference>
<feature type="compositionally biased region" description="Low complexity" evidence="1">
    <location>
        <begin position="513"/>
        <end position="523"/>
    </location>
</feature>
<feature type="region of interest" description="Disordered" evidence="1">
    <location>
        <begin position="1676"/>
        <end position="1698"/>
    </location>
</feature>
<organism evidence="2">
    <name type="scientific">Salvia splendens</name>
    <name type="common">Scarlet sage</name>
    <dbReference type="NCBI Taxonomy" id="180675"/>
    <lineage>
        <taxon>Eukaryota</taxon>
        <taxon>Viridiplantae</taxon>
        <taxon>Streptophyta</taxon>
        <taxon>Embryophyta</taxon>
        <taxon>Tracheophyta</taxon>
        <taxon>Spermatophyta</taxon>
        <taxon>Magnoliopsida</taxon>
        <taxon>eudicotyledons</taxon>
        <taxon>Gunneridae</taxon>
        <taxon>Pentapetalae</taxon>
        <taxon>asterids</taxon>
        <taxon>lamiids</taxon>
        <taxon>Lamiales</taxon>
        <taxon>Lamiaceae</taxon>
        <taxon>Nepetoideae</taxon>
        <taxon>Mentheae</taxon>
        <taxon>Salviinae</taxon>
        <taxon>Salvia</taxon>
        <taxon>Salvia subgen. Calosphace</taxon>
        <taxon>core Calosphace</taxon>
    </lineage>
</organism>
<feature type="compositionally biased region" description="Basic and acidic residues" evidence="1">
    <location>
        <begin position="1593"/>
        <end position="1609"/>
    </location>
</feature>
<evidence type="ECO:0000313" key="3">
    <source>
        <dbReference type="Proteomes" id="UP000298416"/>
    </source>
</evidence>
<feature type="region of interest" description="Disordered" evidence="1">
    <location>
        <begin position="2174"/>
        <end position="2203"/>
    </location>
</feature>
<dbReference type="PANTHER" id="PTHR33047">
    <property type="entry name" value="PROTEIN TAR1"/>
    <property type="match status" value="1"/>
</dbReference>
<feature type="region of interest" description="Disordered" evidence="1">
    <location>
        <begin position="480"/>
        <end position="544"/>
    </location>
</feature>
<feature type="region of interest" description="Disordered" evidence="1">
    <location>
        <begin position="1298"/>
        <end position="1356"/>
    </location>
</feature>
<name>A0A8X8XKX9_SALSN</name>
<feature type="region of interest" description="Disordered" evidence="1">
    <location>
        <begin position="173"/>
        <end position="192"/>
    </location>
</feature>
<evidence type="ECO:0000256" key="1">
    <source>
        <dbReference type="SAM" id="MobiDB-lite"/>
    </source>
</evidence>
<proteinExistence type="predicted"/>
<gene>
    <name evidence="2" type="ORF">SASPL_127181</name>
</gene>
<feature type="compositionally biased region" description="Basic and acidic residues" evidence="1">
    <location>
        <begin position="781"/>
        <end position="797"/>
    </location>
</feature>
<feature type="region of interest" description="Disordered" evidence="1">
    <location>
        <begin position="1758"/>
        <end position="1784"/>
    </location>
</feature>
<feature type="region of interest" description="Disordered" evidence="1">
    <location>
        <begin position="704"/>
        <end position="727"/>
    </location>
</feature>
<feature type="region of interest" description="Disordered" evidence="1">
    <location>
        <begin position="771"/>
        <end position="804"/>
    </location>
</feature>
<accession>A0A8X8XKX9</accession>
<dbReference type="PANTHER" id="PTHR33047:SF8">
    <property type="entry name" value="REGULATOR OF RDNA TRANSCRIPTION PROTEIN 15"/>
    <property type="match status" value="1"/>
</dbReference>
<dbReference type="Proteomes" id="UP000298416">
    <property type="component" value="Unassembled WGS sequence"/>
</dbReference>
<feature type="region of interest" description="Disordered" evidence="1">
    <location>
        <begin position="1956"/>
        <end position="1979"/>
    </location>
</feature>
<dbReference type="EMBL" id="PNBA02000009">
    <property type="protein sequence ID" value="KAG6414459.1"/>
    <property type="molecule type" value="Genomic_DNA"/>
</dbReference>
<reference evidence="2" key="2">
    <citation type="submission" date="2020-08" db="EMBL/GenBank/DDBJ databases">
        <title>Plant Genome Project.</title>
        <authorList>
            <person name="Zhang R.-G."/>
        </authorList>
    </citation>
    <scope>NUCLEOTIDE SEQUENCE</scope>
    <source>
        <strain evidence="2">Huo1</strain>
        <tissue evidence="2">Leaf</tissue>
    </source>
</reference>
<feature type="region of interest" description="Disordered" evidence="1">
    <location>
        <begin position="864"/>
        <end position="884"/>
    </location>
</feature>
<feature type="region of interest" description="Disordered" evidence="1">
    <location>
        <begin position="1516"/>
        <end position="1539"/>
    </location>
</feature>
<feature type="region of interest" description="Disordered" evidence="1">
    <location>
        <begin position="984"/>
        <end position="1005"/>
    </location>
</feature>
<feature type="region of interest" description="Disordered" evidence="1">
    <location>
        <begin position="1219"/>
        <end position="1271"/>
    </location>
</feature>
<evidence type="ECO:0008006" key="4">
    <source>
        <dbReference type="Google" id="ProtNLM"/>
    </source>
</evidence>
<comment type="caution">
    <text evidence="2">The sequence shown here is derived from an EMBL/GenBank/DDBJ whole genome shotgun (WGS) entry which is preliminary data.</text>
</comment>
<feature type="compositionally biased region" description="Polar residues" evidence="1">
    <location>
        <begin position="1260"/>
        <end position="1269"/>
    </location>
</feature>
<dbReference type="InterPro" id="IPR052997">
    <property type="entry name" value="RRT15-like"/>
</dbReference>
<feature type="region of interest" description="Disordered" evidence="1">
    <location>
        <begin position="1583"/>
        <end position="1617"/>
    </location>
</feature>
<keyword evidence="3" id="KW-1185">Reference proteome</keyword>